<reference evidence="1" key="1">
    <citation type="submission" date="2012-03" db="EMBL/GenBank/DDBJ databases">
        <title>Functional metagenomics reveals considerable lignocellulase gene clusters in the gut microbiome of a wood-feeding higher termite.</title>
        <authorList>
            <person name="Liu N."/>
        </authorList>
    </citation>
    <scope>NUCLEOTIDE SEQUENCE</scope>
</reference>
<proteinExistence type="predicted"/>
<evidence type="ECO:0000313" key="1">
    <source>
        <dbReference type="EMBL" id="AGS51667.1"/>
    </source>
</evidence>
<dbReference type="AlphaFoldDB" id="A0A806JY37"/>
<accession>A0A806JY37</accession>
<sequence>MLSSVLKSERAIEVNIDIMRAFVKLRHYVFSQTDTNEQISELRKLLLLYIEQNDERVNDIIIALNKLIEKPKEIKKIGFSPD</sequence>
<name>A0A806JY37_9BACT</name>
<organism evidence="1">
    <name type="scientific">uncultured bacterium contig00026</name>
    <dbReference type="NCBI Taxonomy" id="1181515"/>
    <lineage>
        <taxon>Bacteria</taxon>
        <taxon>environmental samples</taxon>
    </lineage>
</organism>
<dbReference type="EMBL" id="JQ844167">
    <property type="protein sequence ID" value="AGS51667.1"/>
    <property type="molecule type" value="Genomic_DNA"/>
</dbReference>
<protein>
    <submittedName>
        <fullName evidence="1">Uncharacterized protein</fullName>
    </submittedName>
</protein>